<dbReference type="AlphaFoldDB" id="A0A5J4LQU1"/>
<keyword evidence="12" id="KW-1185">Reference proteome</keyword>
<proteinExistence type="predicted"/>
<keyword evidence="3" id="KW-0808">Transferase</keyword>
<accession>A0A5J4LQU1</accession>
<evidence type="ECO:0000256" key="8">
    <source>
        <dbReference type="ARBA" id="ARBA00023136"/>
    </source>
</evidence>
<evidence type="ECO:0000256" key="2">
    <source>
        <dbReference type="ARBA" id="ARBA00022475"/>
    </source>
</evidence>
<keyword evidence="4" id="KW-0812">Transmembrane</keyword>
<evidence type="ECO:0000256" key="6">
    <source>
        <dbReference type="ARBA" id="ARBA00022989"/>
    </source>
</evidence>
<sequence length="380" mass="41971">MNGEAPLHSAGTMSESRLRTSEDLVIAQYRERLRAINSPLALSAEAWAQCELQARRIYRDCTRSYTAGKPLVSDTHIAEVVDLGGERVRQGVHLTHSVRAGVLLFDLVLDQVVEWTEADGAPWSAYAAAVRSLQHSVGRRLEAGSIGYDSFMLARVREVHKQGHRKLAREIHDQIGNSLSLAMRQIELYELELRDRGADVPKHVRAAREAVLETLASTRELVTELRRPTVAGSLETALNHFVMSMGDARTPVQLWVRGLDEWIPTAVSEELFLMVRECLRNVYRHAEAGNVVVHIDIAPHEIQTEVIDDGLGFDLASVHAGGRSNGLTGLEERAELLDGTLNIDSSPGRGTHVTIWIPIKEDPASPPPAPGRAPETEGRR</sequence>
<dbReference type="InterPro" id="IPR005467">
    <property type="entry name" value="His_kinase_dom"/>
</dbReference>
<dbReference type="InterPro" id="IPR036890">
    <property type="entry name" value="HATPase_C_sf"/>
</dbReference>
<dbReference type="CDD" id="cd16917">
    <property type="entry name" value="HATPase_UhpB-NarQ-NarX-like"/>
    <property type="match status" value="1"/>
</dbReference>
<keyword evidence="2" id="KW-1003">Cell membrane</keyword>
<dbReference type="SMART" id="SM00387">
    <property type="entry name" value="HATPase_c"/>
    <property type="match status" value="1"/>
</dbReference>
<keyword evidence="7" id="KW-0902">Two-component regulatory system</keyword>
<keyword evidence="5" id="KW-0418">Kinase</keyword>
<dbReference type="SUPFAM" id="SSF55874">
    <property type="entry name" value="ATPase domain of HSP90 chaperone/DNA topoisomerase II/histidine kinase"/>
    <property type="match status" value="1"/>
</dbReference>
<evidence type="ECO:0000256" key="9">
    <source>
        <dbReference type="SAM" id="MobiDB-lite"/>
    </source>
</evidence>
<evidence type="ECO:0000256" key="3">
    <source>
        <dbReference type="ARBA" id="ARBA00022679"/>
    </source>
</evidence>
<name>A0A5J4LQU1_9ACTN</name>
<dbReference type="Pfam" id="PF02518">
    <property type="entry name" value="HATPase_c"/>
    <property type="match status" value="1"/>
</dbReference>
<organism evidence="11 12">
    <name type="scientific">Streptomyces angustmyceticus</name>
    <dbReference type="NCBI Taxonomy" id="285578"/>
    <lineage>
        <taxon>Bacteria</taxon>
        <taxon>Bacillati</taxon>
        <taxon>Actinomycetota</taxon>
        <taxon>Actinomycetes</taxon>
        <taxon>Kitasatosporales</taxon>
        <taxon>Streptomycetaceae</taxon>
        <taxon>Streptomyces</taxon>
    </lineage>
</organism>
<evidence type="ECO:0000256" key="4">
    <source>
        <dbReference type="ARBA" id="ARBA00022692"/>
    </source>
</evidence>
<dbReference type="Pfam" id="PF07730">
    <property type="entry name" value="HisKA_3"/>
    <property type="match status" value="1"/>
</dbReference>
<keyword evidence="8" id="KW-0472">Membrane</keyword>
<reference evidence="11 12" key="1">
    <citation type="submission" date="2019-10" db="EMBL/GenBank/DDBJ databases">
        <title>Whole genome shotgun sequence of Streptomyces angustmyceticus NBRC 3934.</title>
        <authorList>
            <person name="Hosoyama A."/>
            <person name="Ichikawa N."/>
            <person name="Kimura A."/>
            <person name="Kitahashi Y."/>
            <person name="Komaki H."/>
            <person name="Uohara A."/>
        </authorList>
    </citation>
    <scope>NUCLEOTIDE SEQUENCE [LARGE SCALE GENOMIC DNA]</scope>
    <source>
        <strain evidence="11 12">NBRC 3934</strain>
    </source>
</reference>
<dbReference type="PROSITE" id="PS50109">
    <property type="entry name" value="HIS_KIN"/>
    <property type="match status" value="1"/>
</dbReference>
<dbReference type="GO" id="GO:0046983">
    <property type="term" value="F:protein dimerization activity"/>
    <property type="evidence" value="ECO:0007669"/>
    <property type="project" value="InterPro"/>
</dbReference>
<dbReference type="Proteomes" id="UP000325598">
    <property type="component" value="Unassembled WGS sequence"/>
</dbReference>
<evidence type="ECO:0000256" key="7">
    <source>
        <dbReference type="ARBA" id="ARBA00023012"/>
    </source>
</evidence>
<dbReference type="Gene3D" id="3.30.565.10">
    <property type="entry name" value="Histidine kinase-like ATPase, C-terminal domain"/>
    <property type="match status" value="1"/>
</dbReference>
<dbReference type="InterPro" id="IPR050482">
    <property type="entry name" value="Sensor_HK_TwoCompSys"/>
</dbReference>
<evidence type="ECO:0000256" key="1">
    <source>
        <dbReference type="ARBA" id="ARBA00004651"/>
    </source>
</evidence>
<dbReference type="GO" id="GO:0000155">
    <property type="term" value="F:phosphorelay sensor kinase activity"/>
    <property type="evidence" value="ECO:0007669"/>
    <property type="project" value="InterPro"/>
</dbReference>
<dbReference type="OrthoDB" id="144293at2"/>
<dbReference type="PANTHER" id="PTHR24421">
    <property type="entry name" value="NITRATE/NITRITE SENSOR PROTEIN NARX-RELATED"/>
    <property type="match status" value="1"/>
</dbReference>
<dbReference type="GO" id="GO:0005886">
    <property type="term" value="C:plasma membrane"/>
    <property type="evidence" value="ECO:0007669"/>
    <property type="project" value="UniProtKB-SubCell"/>
</dbReference>
<protein>
    <recommendedName>
        <fullName evidence="10">Histidine kinase domain-containing protein</fullName>
    </recommendedName>
</protein>
<dbReference type="InterPro" id="IPR011712">
    <property type="entry name" value="Sig_transdc_His_kin_sub3_dim/P"/>
</dbReference>
<gene>
    <name evidence="11" type="ORF">San01_63570</name>
</gene>
<dbReference type="InterPro" id="IPR003594">
    <property type="entry name" value="HATPase_dom"/>
</dbReference>
<comment type="subcellular location">
    <subcellularLocation>
        <location evidence="1">Cell membrane</location>
        <topology evidence="1">Multi-pass membrane protein</topology>
    </subcellularLocation>
</comment>
<evidence type="ECO:0000313" key="11">
    <source>
        <dbReference type="EMBL" id="GES33869.1"/>
    </source>
</evidence>
<evidence type="ECO:0000259" key="10">
    <source>
        <dbReference type="PROSITE" id="PS50109"/>
    </source>
</evidence>
<dbReference type="Gene3D" id="1.20.5.1930">
    <property type="match status" value="1"/>
</dbReference>
<feature type="domain" description="Histidine kinase" evidence="10">
    <location>
        <begin position="270"/>
        <end position="361"/>
    </location>
</feature>
<comment type="caution">
    <text evidence="11">The sequence shown here is derived from an EMBL/GenBank/DDBJ whole genome shotgun (WGS) entry which is preliminary data.</text>
</comment>
<evidence type="ECO:0000313" key="12">
    <source>
        <dbReference type="Proteomes" id="UP000325598"/>
    </source>
</evidence>
<evidence type="ECO:0000256" key="5">
    <source>
        <dbReference type="ARBA" id="ARBA00022777"/>
    </source>
</evidence>
<keyword evidence="6" id="KW-1133">Transmembrane helix</keyword>
<dbReference type="PANTHER" id="PTHR24421:SF37">
    <property type="entry name" value="SENSOR HISTIDINE KINASE NARS"/>
    <property type="match status" value="1"/>
</dbReference>
<feature type="region of interest" description="Disordered" evidence="9">
    <location>
        <begin position="359"/>
        <end position="380"/>
    </location>
</feature>
<dbReference type="EMBL" id="BLAG01000022">
    <property type="protein sequence ID" value="GES33869.1"/>
    <property type="molecule type" value="Genomic_DNA"/>
</dbReference>